<dbReference type="eggNOG" id="KOG2267">
    <property type="taxonomic scope" value="Eukaryota"/>
</dbReference>
<dbReference type="GO" id="GO:0005658">
    <property type="term" value="C:alpha DNA polymerase:primase complex"/>
    <property type="evidence" value="ECO:0007669"/>
    <property type="project" value="TreeGrafter"/>
</dbReference>
<evidence type="ECO:0000313" key="11">
    <source>
        <dbReference type="Proteomes" id="UP000002009"/>
    </source>
</evidence>
<dbReference type="GO" id="GO:0051539">
    <property type="term" value="F:4 iron, 4 sulfur cluster binding"/>
    <property type="evidence" value="ECO:0007669"/>
    <property type="project" value="UniProtKB-KW"/>
</dbReference>
<feature type="domain" description="DNA primase large subunit C-terminal" evidence="9">
    <location>
        <begin position="367"/>
        <end position="526"/>
    </location>
</feature>
<feature type="region of interest" description="Disordered" evidence="8">
    <location>
        <begin position="106"/>
        <end position="141"/>
    </location>
</feature>
<feature type="compositionally biased region" description="Acidic residues" evidence="8">
    <location>
        <begin position="595"/>
        <end position="609"/>
    </location>
</feature>
<keyword evidence="4" id="KW-0235">DNA replication</keyword>
<feature type="region of interest" description="Disordered" evidence="8">
    <location>
        <begin position="285"/>
        <end position="320"/>
    </location>
</feature>
<reference evidence="10 11" key="1">
    <citation type="journal article" date="2009" name="Science">
        <title>Green evolution and dynamic adaptations revealed by genomes of the marine picoeukaryotes Micromonas.</title>
        <authorList>
            <person name="Worden A.Z."/>
            <person name="Lee J.H."/>
            <person name="Mock T."/>
            <person name="Rouze P."/>
            <person name="Simmons M.P."/>
            <person name="Aerts A.L."/>
            <person name="Allen A.E."/>
            <person name="Cuvelier M.L."/>
            <person name="Derelle E."/>
            <person name="Everett M.V."/>
            <person name="Foulon E."/>
            <person name="Grimwood J."/>
            <person name="Gundlach H."/>
            <person name="Henrissat B."/>
            <person name="Napoli C."/>
            <person name="McDonald S.M."/>
            <person name="Parker M.S."/>
            <person name="Rombauts S."/>
            <person name="Salamov A."/>
            <person name="Von Dassow P."/>
            <person name="Badger J.H."/>
            <person name="Coutinho P.M."/>
            <person name="Demir E."/>
            <person name="Dubchak I."/>
            <person name="Gentemann C."/>
            <person name="Eikrem W."/>
            <person name="Gready J.E."/>
            <person name="John U."/>
            <person name="Lanier W."/>
            <person name="Lindquist E.A."/>
            <person name="Lucas S."/>
            <person name="Mayer K.F."/>
            <person name="Moreau H."/>
            <person name="Not F."/>
            <person name="Otillar R."/>
            <person name="Panaud O."/>
            <person name="Pangilinan J."/>
            <person name="Paulsen I."/>
            <person name="Piegu B."/>
            <person name="Poliakov A."/>
            <person name="Robbens S."/>
            <person name="Schmutz J."/>
            <person name="Toulza E."/>
            <person name="Wyss T."/>
            <person name="Zelensky A."/>
            <person name="Zhou K."/>
            <person name="Armbrust E.V."/>
            <person name="Bhattacharya D."/>
            <person name="Goodenough U.W."/>
            <person name="Van de Peer Y."/>
            <person name="Grigoriev I.V."/>
        </authorList>
    </citation>
    <scope>NUCLEOTIDE SEQUENCE [LARGE SCALE GENOMIC DNA]</scope>
    <source>
        <strain evidence="11">RCC299 / NOUM17</strain>
    </source>
</reference>
<dbReference type="Proteomes" id="UP000002009">
    <property type="component" value="Chromosome 6"/>
</dbReference>
<keyword evidence="2" id="KW-0004">4Fe-4S</keyword>
<organism evidence="10 11">
    <name type="scientific">Micromonas commoda (strain RCC299 / NOUM17 / CCMP2709)</name>
    <name type="common">Picoplanktonic green alga</name>
    <dbReference type="NCBI Taxonomy" id="296587"/>
    <lineage>
        <taxon>Eukaryota</taxon>
        <taxon>Viridiplantae</taxon>
        <taxon>Chlorophyta</taxon>
        <taxon>Mamiellophyceae</taxon>
        <taxon>Mamiellales</taxon>
        <taxon>Mamiellaceae</taxon>
        <taxon>Micromonas</taxon>
    </lineage>
</organism>
<feature type="compositionally biased region" description="Basic residues" evidence="8">
    <location>
        <begin position="294"/>
        <end position="310"/>
    </location>
</feature>
<evidence type="ECO:0000256" key="4">
    <source>
        <dbReference type="ARBA" id="ARBA00022705"/>
    </source>
</evidence>
<gene>
    <name evidence="10" type="ORF">MICPUN_59616</name>
</gene>
<dbReference type="PANTHER" id="PTHR10537">
    <property type="entry name" value="DNA PRIMASE LARGE SUBUNIT"/>
    <property type="match status" value="1"/>
</dbReference>
<feature type="compositionally biased region" description="Basic and acidic residues" evidence="8">
    <location>
        <begin position="234"/>
        <end position="243"/>
    </location>
</feature>
<feature type="compositionally biased region" description="Gly residues" evidence="8">
    <location>
        <begin position="561"/>
        <end position="579"/>
    </location>
</feature>
<keyword evidence="5" id="KW-0479">Metal-binding</keyword>
<dbReference type="Pfam" id="PF04104">
    <property type="entry name" value="DNA_primase_lrg"/>
    <property type="match status" value="1"/>
</dbReference>
<sequence>MGSGADADGWCDLGELEDAAKERLKVLHQLDAAWLSRPWDEDLLDRISAGLFRGDERGERVSTAAVRLAFCHHEASRRWLAEQESRLLSSRIRLGETSLADVERATAEMDRHDANDDDDGDDGSHSRALFGTPPPPEANHRWIPFERAAPLLRRRDVRLCRGWASVPEDRMRDVLIATYADKLVKELETTRRRLAHVHTAAVGSSAGFGSPGVGSCLLELARWRPARDEYDFLGRDDEDDRRVPSSSARAGAGDVARGRIGGGGADRGADGVADWGADGAAFNFEGDATGGRGQWRRGWRRKKSKDRRSRGGSDPVIASSLPAGLHVQPTRVDGPYGRLPAGPWTVELGPDAKRVLRVLRRGVKGVAARPYPPCVRRHLQTLHRERHLKHHSRWQLTLFLKGADMSVDEALAVWRSQFSHGKMADFQREHTYAVRHSFGLEGKMADYPPHTCERLGKNSARGDGEPGCPFAGCAGAGGGRNDRVDALRRELGVLVDPSAADEVAAVAAAGAPRAACRALFDHAHGMSPGTGPLRDLRFPHDWYHASVDLEDEAREAAGAPKDGGGGGGGGERGGEGEGAAGSPPRRMRRRHVELELESSSDEDEDEDGDSRELRELREVLGNA</sequence>
<evidence type="ECO:0000256" key="1">
    <source>
        <dbReference type="ARBA" id="ARBA00001966"/>
    </source>
</evidence>
<evidence type="ECO:0000256" key="6">
    <source>
        <dbReference type="ARBA" id="ARBA00023004"/>
    </source>
</evidence>
<keyword evidence="6" id="KW-0408">Iron</keyword>
<dbReference type="RefSeq" id="XP_002503018.1">
    <property type="nucleotide sequence ID" value="XM_002502972.1"/>
</dbReference>
<dbReference type="PANTHER" id="PTHR10537:SF3">
    <property type="entry name" value="DNA PRIMASE LARGE SUBUNIT"/>
    <property type="match status" value="1"/>
</dbReference>
<evidence type="ECO:0000313" key="10">
    <source>
        <dbReference type="EMBL" id="ACO64276.1"/>
    </source>
</evidence>
<name>C1E962_MICCC</name>
<evidence type="ECO:0000256" key="3">
    <source>
        <dbReference type="ARBA" id="ARBA00022515"/>
    </source>
</evidence>
<dbReference type="InterPro" id="IPR007238">
    <property type="entry name" value="DNA_primase_lsu_euk/arc"/>
</dbReference>
<evidence type="ECO:0000256" key="7">
    <source>
        <dbReference type="ARBA" id="ARBA00023014"/>
    </source>
</evidence>
<keyword evidence="3" id="KW-0639">Primosome</keyword>
<dbReference type="Gene3D" id="1.20.930.80">
    <property type="match status" value="1"/>
</dbReference>
<evidence type="ECO:0000259" key="9">
    <source>
        <dbReference type="Pfam" id="PF04104"/>
    </source>
</evidence>
<dbReference type="KEGG" id="mis:MICPUN_59616"/>
<dbReference type="InParanoid" id="C1E962"/>
<keyword evidence="7" id="KW-0411">Iron-sulfur</keyword>
<evidence type="ECO:0000256" key="8">
    <source>
        <dbReference type="SAM" id="MobiDB-lite"/>
    </source>
</evidence>
<dbReference type="AlphaFoldDB" id="C1E962"/>
<dbReference type="GO" id="GO:0046872">
    <property type="term" value="F:metal ion binding"/>
    <property type="evidence" value="ECO:0007669"/>
    <property type="project" value="UniProtKB-KW"/>
</dbReference>
<feature type="region of interest" description="Disordered" evidence="8">
    <location>
        <begin position="234"/>
        <end position="263"/>
    </location>
</feature>
<comment type="cofactor">
    <cofactor evidence="1">
        <name>[4Fe-4S] cluster</name>
        <dbReference type="ChEBI" id="CHEBI:49883"/>
    </cofactor>
</comment>
<feature type="region of interest" description="Disordered" evidence="8">
    <location>
        <begin position="556"/>
        <end position="623"/>
    </location>
</feature>
<dbReference type="GO" id="GO:0006269">
    <property type="term" value="P:DNA replication, synthesis of primer"/>
    <property type="evidence" value="ECO:0007669"/>
    <property type="project" value="UniProtKB-KW"/>
</dbReference>
<dbReference type="STRING" id="296587.C1E962"/>
<dbReference type="InterPro" id="IPR058560">
    <property type="entry name" value="DNA_primase_C"/>
</dbReference>
<keyword evidence="11" id="KW-1185">Reference proteome</keyword>
<evidence type="ECO:0000256" key="5">
    <source>
        <dbReference type="ARBA" id="ARBA00022723"/>
    </source>
</evidence>
<dbReference type="OrthoDB" id="421393at2759"/>
<feature type="compositionally biased region" description="Basic and acidic residues" evidence="8">
    <location>
        <begin position="610"/>
        <end position="623"/>
    </location>
</feature>
<dbReference type="Pfam" id="PF26466">
    <property type="entry name" value="DNA_primase_lrg_N"/>
    <property type="match status" value="1"/>
</dbReference>
<protein>
    <recommendedName>
        <fullName evidence="9">DNA primase large subunit C-terminal domain-containing protein</fullName>
    </recommendedName>
</protein>
<accession>C1E962</accession>
<dbReference type="OMA" id="EGKMADY"/>
<proteinExistence type="predicted"/>
<evidence type="ECO:0000256" key="2">
    <source>
        <dbReference type="ARBA" id="ARBA00022485"/>
    </source>
</evidence>
<dbReference type="GeneID" id="8244657"/>
<dbReference type="EMBL" id="CP001327">
    <property type="protein sequence ID" value="ACO64276.1"/>
    <property type="molecule type" value="Genomic_DNA"/>
</dbReference>
<dbReference type="GO" id="GO:0006270">
    <property type="term" value="P:DNA replication initiation"/>
    <property type="evidence" value="ECO:0007669"/>
    <property type="project" value="TreeGrafter"/>
</dbReference>